<evidence type="ECO:0000259" key="1">
    <source>
        <dbReference type="Pfam" id="PF04149"/>
    </source>
</evidence>
<organism evidence="2 3">
    <name type="scientific">Saccharopolyspora aridisoli</name>
    <dbReference type="NCBI Taxonomy" id="2530385"/>
    <lineage>
        <taxon>Bacteria</taxon>
        <taxon>Bacillati</taxon>
        <taxon>Actinomycetota</taxon>
        <taxon>Actinomycetes</taxon>
        <taxon>Pseudonocardiales</taxon>
        <taxon>Pseudonocardiaceae</taxon>
        <taxon>Saccharopolyspora</taxon>
    </lineage>
</organism>
<evidence type="ECO:0000313" key="2">
    <source>
        <dbReference type="EMBL" id="TDC90988.1"/>
    </source>
</evidence>
<proteinExistence type="predicted"/>
<protein>
    <submittedName>
        <fullName evidence="2">DUF397 domain-containing protein</fullName>
    </submittedName>
</protein>
<dbReference type="OrthoDB" id="3430276at2"/>
<keyword evidence="3" id="KW-1185">Reference proteome</keyword>
<accession>A0A4R4UGN4</accession>
<evidence type="ECO:0000313" key="3">
    <source>
        <dbReference type="Proteomes" id="UP000294744"/>
    </source>
</evidence>
<reference evidence="2 3" key="1">
    <citation type="submission" date="2019-03" db="EMBL/GenBank/DDBJ databases">
        <title>Draft genome sequences of novel Actinobacteria.</title>
        <authorList>
            <person name="Sahin N."/>
            <person name="Ay H."/>
            <person name="Saygin H."/>
        </authorList>
    </citation>
    <scope>NUCLEOTIDE SEQUENCE [LARGE SCALE GENOMIC DNA]</scope>
    <source>
        <strain evidence="2 3">16K404</strain>
    </source>
</reference>
<dbReference type="Proteomes" id="UP000294744">
    <property type="component" value="Unassembled WGS sequence"/>
</dbReference>
<gene>
    <name evidence="2" type="ORF">E1161_17410</name>
</gene>
<dbReference type="InterPro" id="IPR007278">
    <property type="entry name" value="DUF397"/>
</dbReference>
<dbReference type="AlphaFoldDB" id="A0A4R4UGN4"/>
<dbReference type="EMBL" id="SMKV01000021">
    <property type="protein sequence ID" value="TDC90988.1"/>
    <property type="molecule type" value="Genomic_DNA"/>
</dbReference>
<name>A0A4R4UGN4_9PSEU</name>
<comment type="caution">
    <text evidence="2">The sequence shown here is derived from an EMBL/GenBank/DDBJ whole genome shotgun (WGS) entry which is preliminary data.</text>
</comment>
<dbReference type="Pfam" id="PF04149">
    <property type="entry name" value="DUF397"/>
    <property type="match status" value="1"/>
</dbReference>
<feature type="domain" description="DUF397" evidence="1">
    <location>
        <begin position="8"/>
        <end position="55"/>
    </location>
</feature>
<sequence length="55" mass="6066">MPGLSKVTWRKSTISDAGGNCVEVALTHSIVGVRDTKNREDGMLAFTRENWVAFL</sequence>